<protein>
    <submittedName>
        <fullName evidence="1">Uncharacterized protein</fullName>
    </submittedName>
</protein>
<name>A0A837DX57_9LACO</name>
<evidence type="ECO:0000313" key="1">
    <source>
        <dbReference type="EMBL" id="KIC05437.1"/>
    </source>
</evidence>
<gene>
    <name evidence="1" type="ORF">LRN_1718</name>
</gene>
<accession>A0A837DX57</accession>
<dbReference type="Proteomes" id="UP000031011">
    <property type="component" value="Unassembled WGS sequence"/>
</dbReference>
<reference evidence="1 2" key="1">
    <citation type="journal article" date="2015" name="BMC Microbiol.">
        <title>Lactobacillus ruminis strains cluster according to their mammalian gut source.</title>
        <authorList>
            <person name="O' Donnell M.M."/>
            <person name="Harris H.M."/>
            <person name="Lynch D.B."/>
            <person name="Ross R.P."/>
            <person name="O'Toole P.W."/>
        </authorList>
    </citation>
    <scope>NUCLEOTIDE SEQUENCE [LARGE SCALE GENOMIC DNA]</scope>
    <source>
        <strain evidence="1 2">DPC 6832</strain>
    </source>
</reference>
<dbReference type="AlphaFoldDB" id="A0A837DX57"/>
<dbReference type="EMBL" id="AWYA01000029">
    <property type="protein sequence ID" value="KIC05437.1"/>
    <property type="molecule type" value="Genomic_DNA"/>
</dbReference>
<comment type="caution">
    <text evidence="1">The sequence shown here is derived from an EMBL/GenBank/DDBJ whole genome shotgun (WGS) entry which is preliminary data.</text>
</comment>
<organism evidence="1 2">
    <name type="scientific">Ligilactobacillus ruminis DPC 6832</name>
    <dbReference type="NCBI Taxonomy" id="1402208"/>
    <lineage>
        <taxon>Bacteria</taxon>
        <taxon>Bacillati</taxon>
        <taxon>Bacillota</taxon>
        <taxon>Bacilli</taxon>
        <taxon>Lactobacillales</taxon>
        <taxon>Lactobacillaceae</taxon>
        <taxon>Ligilactobacillus</taxon>
    </lineage>
</organism>
<evidence type="ECO:0000313" key="2">
    <source>
        <dbReference type="Proteomes" id="UP000031011"/>
    </source>
</evidence>
<proteinExistence type="predicted"/>
<sequence>MSVNIFTLNAMKKSPFAMKLYDTLGSYIFSYLLSEDNSVSDEIEEKTVELLKQCNEFAIANNMMELCKIYDVFGLEQDAMIIYHSIVEQLVQEKQQVEEVEITIKRKGN</sequence>